<reference evidence="4 5" key="1">
    <citation type="submission" date="2016-07" db="EMBL/GenBank/DDBJ databases">
        <title>Complete genome sequence of the Lentzea guizhouensis DHS C013.</title>
        <authorList>
            <person name="Cao C."/>
        </authorList>
    </citation>
    <scope>NUCLEOTIDE SEQUENCE [LARGE SCALE GENOMIC DNA]</scope>
    <source>
        <strain evidence="4 5">DHS C013</strain>
    </source>
</reference>
<evidence type="ECO:0000313" key="4">
    <source>
        <dbReference type="EMBL" id="ANZ43491.1"/>
    </source>
</evidence>
<dbReference type="KEGG" id="led:BBK82_42455"/>
<dbReference type="SUPFAM" id="SSF52091">
    <property type="entry name" value="SpoIIaa-like"/>
    <property type="match status" value="1"/>
</dbReference>
<dbReference type="GO" id="GO:0043856">
    <property type="term" value="F:anti-sigma factor antagonist activity"/>
    <property type="evidence" value="ECO:0007669"/>
    <property type="project" value="InterPro"/>
</dbReference>
<dbReference type="PANTHER" id="PTHR33495">
    <property type="entry name" value="ANTI-SIGMA FACTOR ANTAGONIST TM_1081-RELATED-RELATED"/>
    <property type="match status" value="1"/>
</dbReference>
<dbReference type="PROSITE" id="PS50801">
    <property type="entry name" value="STAS"/>
    <property type="match status" value="1"/>
</dbReference>
<dbReference type="Pfam" id="PF01740">
    <property type="entry name" value="STAS"/>
    <property type="match status" value="1"/>
</dbReference>
<organism evidence="4 5">
    <name type="scientific">Lentzea guizhouensis</name>
    <dbReference type="NCBI Taxonomy" id="1586287"/>
    <lineage>
        <taxon>Bacteria</taxon>
        <taxon>Bacillati</taxon>
        <taxon>Actinomycetota</taxon>
        <taxon>Actinomycetes</taxon>
        <taxon>Pseudonocardiales</taxon>
        <taxon>Pseudonocardiaceae</taxon>
        <taxon>Lentzea</taxon>
    </lineage>
</organism>
<accession>A0A1B2I0L1</accession>
<feature type="domain" description="STAS" evidence="3">
    <location>
        <begin position="4"/>
        <end position="112"/>
    </location>
</feature>
<evidence type="ECO:0000259" key="3">
    <source>
        <dbReference type="PROSITE" id="PS50801"/>
    </source>
</evidence>
<dbReference type="Proteomes" id="UP000093053">
    <property type="component" value="Chromosome"/>
</dbReference>
<dbReference type="AlphaFoldDB" id="A0A1B2I0L1"/>
<evidence type="ECO:0000313" key="5">
    <source>
        <dbReference type="Proteomes" id="UP000093053"/>
    </source>
</evidence>
<dbReference type="InterPro" id="IPR003658">
    <property type="entry name" value="Anti-sigma_ant"/>
</dbReference>
<proteinExistence type="inferred from homology"/>
<keyword evidence="5" id="KW-1185">Reference proteome</keyword>
<comment type="similarity">
    <text evidence="1 2">Belongs to the anti-sigma-factor antagonist family.</text>
</comment>
<evidence type="ECO:0000256" key="1">
    <source>
        <dbReference type="ARBA" id="ARBA00009013"/>
    </source>
</evidence>
<dbReference type="NCBIfam" id="TIGR00377">
    <property type="entry name" value="ant_ant_sig"/>
    <property type="match status" value="1"/>
</dbReference>
<dbReference type="PANTHER" id="PTHR33495:SF2">
    <property type="entry name" value="ANTI-SIGMA FACTOR ANTAGONIST TM_1081-RELATED"/>
    <property type="match status" value="1"/>
</dbReference>
<dbReference type="InterPro" id="IPR002645">
    <property type="entry name" value="STAS_dom"/>
</dbReference>
<sequence length="126" mass="13318">MPPLSVRTRVCDGVVVTAVSGEVDDDAHLVLDEVRAQLEARPAALVLDLRAVTYFGSTGLTALVTGHRQAAQAETKLLVVADQRAVLRPLALTQVDRLVELHQDLPTAVAAAVVPAPRSGQRPMPG</sequence>
<name>A0A1B2I0L1_9PSEU</name>
<dbReference type="CDD" id="cd07043">
    <property type="entry name" value="STAS_anti-anti-sigma_factors"/>
    <property type="match status" value="1"/>
</dbReference>
<protein>
    <recommendedName>
        <fullName evidence="2">Anti-sigma factor antagonist</fullName>
    </recommendedName>
</protein>
<evidence type="ECO:0000256" key="2">
    <source>
        <dbReference type="RuleBase" id="RU003749"/>
    </source>
</evidence>
<dbReference type="Gene3D" id="3.30.750.24">
    <property type="entry name" value="STAS domain"/>
    <property type="match status" value="1"/>
</dbReference>
<dbReference type="EMBL" id="CP016793">
    <property type="protein sequence ID" value="ANZ43491.1"/>
    <property type="molecule type" value="Genomic_DNA"/>
</dbReference>
<gene>
    <name evidence="4" type="ORF">BBK82_42455</name>
</gene>
<dbReference type="STRING" id="1586287.BBK82_42455"/>
<dbReference type="InterPro" id="IPR036513">
    <property type="entry name" value="STAS_dom_sf"/>
</dbReference>